<dbReference type="Pfam" id="PF01584">
    <property type="entry name" value="CheW"/>
    <property type="match status" value="1"/>
</dbReference>
<reference evidence="3" key="1">
    <citation type="submission" date="2017-01" db="EMBL/GenBank/DDBJ databases">
        <authorList>
            <person name="Varghese N."/>
            <person name="Submissions S."/>
        </authorList>
    </citation>
    <scope>NUCLEOTIDE SEQUENCE [LARGE SCALE GENOMIC DNA]</scope>
    <source>
        <strain evidence="3">DSM 19945</strain>
    </source>
</reference>
<keyword evidence="3" id="KW-1185">Reference proteome</keyword>
<dbReference type="SUPFAM" id="SSF50341">
    <property type="entry name" value="CheW-like"/>
    <property type="match status" value="1"/>
</dbReference>
<dbReference type="EMBL" id="FTOG01000016">
    <property type="protein sequence ID" value="SIT20757.1"/>
    <property type="molecule type" value="Genomic_DNA"/>
</dbReference>
<accession>A0A1N7QDV9</accession>
<dbReference type="AlphaFoldDB" id="A0A1N7QDV9"/>
<dbReference type="InterPro" id="IPR036061">
    <property type="entry name" value="CheW-like_dom_sf"/>
</dbReference>
<organism evidence="2 3">
    <name type="scientific">Rhodobacter aestuarii</name>
    <dbReference type="NCBI Taxonomy" id="453582"/>
    <lineage>
        <taxon>Bacteria</taxon>
        <taxon>Pseudomonadati</taxon>
        <taxon>Pseudomonadota</taxon>
        <taxon>Alphaproteobacteria</taxon>
        <taxon>Rhodobacterales</taxon>
        <taxon>Rhodobacter group</taxon>
        <taxon>Rhodobacter</taxon>
    </lineage>
</organism>
<dbReference type="OrthoDB" id="3291462at2"/>
<dbReference type="PANTHER" id="PTHR22617:SF23">
    <property type="entry name" value="CHEMOTAXIS PROTEIN CHEW"/>
    <property type="match status" value="1"/>
</dbReference>
<dbReference type="SMART" id="SM00260">
    <property type="entry name" value="CheW"/>
    <property type="match status" value="1"/>
</dbReference>
<dbReference type="InterPro" id="IPR039315">
    <property type="entry name" value="CheW"/>
</dbReference>
<name>A0A1N7QDV9_9RHOB</name>
<gene>
    <name evidence="2" type="ORF">SAMN05421580_11618</name>
</gene>
<dbReference type="Gene3D" id="2.30.30.40">
    <property type="entry name" value="SH3 Domains"/>
    <property type="match status" value="1"/>
</dbReference>
<dbReference type="GO" id="GO:0007165">
    <property type="term" value="P:signal transduction"/>
    <property type="evidence" value="ECO:0007669"/>
    <property type="project" value="InterPro"/>
</dbReference>
<protein>
    <submittedName>
        <fullName evidence="2">Purine-binding chemotaxis protein CheW</fullName>
    </submittedName>
</protein>
<proteinExistence type="predicted"/>
<sequence length="157" mass="16758">MIGPQVLTLQIDSDLFALPVARVQEILDLAPFLKVPHWPTHLLGVIDVRGTGVAVVDLRLLLGLAPKPDDAATRLVVLRLDTPRGPLGIALKTERVLEVTELDGPKQDPLPETGMADGVSRFVAGLGRRDGKLVAMLDLDGMFDAETLDQAQGAKAA</sequence>
<dbReference type="GO" id="GO:0006935">
    <property type="term" value="P:chemotaxis"/>
    <property type="evidence" value="ECO:0007669"/>
    <property type="project" value="InterPro"/>
</dbReference>
<evidence type="ECO:0000259" key="1">
    <source>
        <dbReference type="PROSITE" id="PS50851"/>
    </source>
</evidence>
<dbReference type="GO" id="GO:0005829">
    <property type="term" value="C:cytosol"/>
    <property type="evidence" value="ECO:0007669"/>
    <property type="project" value="TreeGrafter"/>
</dbReference>
<dbReference type="Gene3D" id="2.40.50.180">
    <property type="entry name" value="CheA-289, Domain 4"/>
    <property type="match status" value="1"/>
</dbReference>
<dbReference type="STRING" id="453582.SAMN05421580_11618"/>
<dbReference type="PROSITE" id="PS50851">
    <property type="entry name" value="CHEW"/>
    <property type="match status" value="1"/>
</dbReference>
<dbReference type="InterPro" id="IPR002545">
    <property type="entry name" value="CheW-lke_dom"/>
</dbReference>
<evidence type="ECO:0000313" key="2">
    <source>
        <dbReference type="EMBL" id="SIT20757.1"/>
    </source>
</evidence>
<evidence type="ECO:0000313" key="3">
    <source>
        <dbReference type="Proteomes" id="UP000186221"/>
    </source>
</evidence>
<dbReference type="PANTHER" id="PTHR22617">
    <property type="entry name" value="CHEMOTAXIS SENSOR HISTIDINE KINASE-RELATED"/>
    <property type="match status" value="1"/>
</dbReference>
<feature type="domain" description="CheW-like" evidence="1">
    <location>
        <begin position="3"/>
        <end position="148"/>
    </location>
</feature>
<dbReference type="RefSeq" id="WP_076486364.1">
    <property type="nucleotide sequence ID" value="NZ_FTOG01000016.1"/>
</dbReference>
<dbReference type="Proteomes" id="UP000186221">
    <property type="component" value="Unassembled WGS sequence"/>
</dbReference>